<dbReference type="AlphaFoldDB" id="A0A9X1V9Y4"/>
<dbReference type="InterPro" id="IPR032710">
    <property type="entry name" value="NTF2-like_dom_sf"/>
</dbReference>
<feature type="domain" description="SnoaL-like" evidence="1">
    <location>
        <begin position="18"/>
        <end position="115"/>
    </location>
</feature>
<dbReference type="Pfam" id="PF12680">
    <property type="entry name" value="SnoaL_2"/>
    <property type="match status" value="1"/>
</dbReference>
<evidence type="ECO:0000313" key="2">
    <source>
        <dbReference type="EMBL" id="MCI0183930.1"/>
    </source>
</evidence>
<proteinExistence type="predicted"/>
<gene>
    <name evidence="2" type="ORF">MM817_02222</name>
</gene>
<keyword evidence="3" id="KW-1185">Reference proteome</keyword>
<organism evidence="2 3">
    <name type="scientific">Sulfoacidibacillus ferrooxidans</name>
    <dbReference type="NCBI Taxonomy" id="2005001"/>
    <lineage>
        <taxon>Bacteria</taxon>
        <taxon>Bacillati</taxon>
        <taxon>Bacillota</taxon>
        <taxon>Bacilli</taxon>
        <taxon>Bacillales</taxon>
        <taxon>Alicyclobacillaceae</taxon>
        <taxon>Sulfoacidibacillus</taxon>
    </lineage>
</organism>
<dbReference type="SUPFAM" id="SSF54427">
    <property type="entry name" value="NTF2-like"/>
    <property type="match status" value="1"/>
</dbReference>
<evidence type="ECO:0000259" key="1">
    <source>
        <dbReference type="Pfam" id="PF12680"/>
    </source>
</evidence>
<protein>
    <recommendedName>
        <fullName evidence="1">SnoaL-like domain-containing protein</fullName>
    </recommendedName>
</protein>
<dbReference type="InterPro" id="IPR037401">
    <property type="entry name" value="SnoaL-like"/>
</dbReference>
<name>A0A9X1V9Y4_9BACL</name>
<evidence type="ECO:0000313" key="3">
    <source>
        <dbReference type="Proteomes" id="UP001139263"/>
    </source>
</evidence>
<sequence length="127" mass="14564">MKRNSHLSLIQSNKEQNIRRYYQAVDAHDLDTIYSLFSDDIVYERAGSPVIAGIIEFKKFYESERQILIGQHTLLDVIADDHGVAVRGIFNGQLKNGRNVSTKFSDIFIMSGDKVQQRYTFFDGTEV</sequence>
<dbReference type="Proteomes" id="UP001139263">
    <property type="component" value="Unassembled WGS sequence"/>
</dbReference>
<comment type="caution">
    <text evidence="2">The sequence shown here is derived from an EMBL/GenBank/DDBJ whole genome shotgun (WGS) entry which is preliminary data.</text>
</comment>
<reference evidence="2" key="1">
    <citation type="submission" date="2022-03" db="EMBL/GenBank/DDBJ databases">
        <title>Draft Genome Sequence of Firmicute Strain S0AB, a Heterotrophic Iron/Sulfur-Oxidizing Extreme Acidophile.</title>
        <authorList>
            <person name="Vergara E."/>
            <person name="Pakostova E."/>
            <person name="Johnson D.B."/>
            <person name="Holmes D.S."/>
        </authorList>
    </citation>
    <scope>NUCLEOTIDE SEQUENCE</scope>
    <source>
        <strain evidence="2">S0AB</strain>
    </source>
</reference>
<dbReference type="EMBL" id="JALBUF010000007">
    <property type="protein sequence ID" value="MCI0183930.1"/>
    <property type="molecule type" value="Genomic_DNA"/>
</dbReference>
<accession>A0A9X1V9Y4</accession>
<dbReference type="Gene3D" id="3.10.450.50">
    <property type="match status" value="1"/>
</dbReference>
<dbReference type="RefSeq" id="WP_241714907.1">
    <property type="nucleotide sequence ID" value="NZ_JALBUF010000007.1"/>
</dbReference>